<feature type="region of interest" description="Disordered" evidence="5">
    <location>
        <begin position="564"/>
        <end position="601"/>
    </location>
</feature>
<dbReference type="GO" id="GO:0003677">
    <property type="term" value="F:DNA binding"/>
    <property type="evidence" value="ECO:0007669"/>
    <property type="project" value="InterPro"/>
</dbReference>
<accession>A0A8H3QFE9</accession>
<dbReference type="GO" id="GO:0008270">
    <property type="term" value="F:zinc ion binding"/>
    <property type="evidence" value="ECO:0007669"/>
    <property type="project" value="UniProtKB-KW"/>
</dbReference>
<evidence type="ECO:0000313" key="7">
    <source>
        <dbReference type="EMBL" id="GES77017.1"/>
    </source>
</evidence>
<evidence type="ECO:0000256" key="1">
    <source>
        <dbReference type="ARBA" id="ARBA00022723"/>
    </source>
</evidence>
<keyword evidence="3" id="KW-0862">Zinc</keyword>
<feature type="compositionally biased region" description="Acidic residues" evidence="5">
    <location>
        <begin position="1"/>
        <end position="24"/>
    </location>
</feature>
<evidence type="ECO:0000256" key="3">
    <source>
        <dbReference type="ARBA" id="ARBA00022833"/>
    </source>
</evidence>
<dbReference type="InterPro" id="IPR036236">
    <property type="entry name" value="Znf_C2H2_sf"/>
</dbReference>
<dbReference type="SMART" id="SM00614">
    <property type="entry name" value="ZnF_BED"/>
    <property type="match status" value="1"/>
</dbReference>
<feature type="compositionally biased region" description="Basic and acidic residues" evidence="5">
    <location>
        <begin position="71"/>
        <end position="81"/>
    </location>
</feature>
<dbReference type="Pfam" id="PF02892">
    <property type="entry name" value="zf-BED"/>
    <property type="match status" value="1"/>
</dbReference>
<dbReference type="Pfam" id="PF14372">
    <property type="entry name" value="hAT-like_RNase-H"/>
    <property type="match status" value="1"/>
</dbReference>
<organism evidence="7 8">
    <name type="scientific">Rhizophagus clarus</name>
    <dbReference type="NCBI Taxonomy" id="94130"/>
    <lineage>
        <taxon>Eukaryota</taxon>
        <taxon>Fungi</taxon>
        <taxon>Fungi incertae sedis</taxon>
        <taxon>Mucoromycota</taxon>
        <taxon>Glomeromycotina</taxon>
        <taxon>Glomeromycetes</taxon>
        <taxon>Glomerales</taxon>
        <taxon>Glomeraceae</taxon>
        <taxon>Rhizophagus</taxon>
    </lineage>
</organism>
<protein>
    <submittedName>
        <fullName evidence="7">Zinc finger BED domain-containing protein RICESLEEPER 2-like</fullName>
    </submittedName>
</protein>
<reference evidence="7" key="1">
    <citation type="submission" date="2019-10" db="EMBL/GenBank/DDBJ databases">
        <title>Conservation and host-specific expression of non-tandemly repeated heterogenous ribosome RNA gene in arbuscular mycorrhizal fungi.</title>
        <authorList>
            <person name="Maeda T."/>
            <person name="Kobayashi Y."/>
            <person name="Nakagawa T."/>
            <person name="Ezawa T."/>
            <person name="Yamaguchi K."/>
            <person name="Bino T."/>
            <person name="Nishimoto Y."/>
            <person name="Shigenobu S."/>
            <person name="Kawaguchi M."/>
        </authorList>
    </citation>
    <scope>NUCLEOTIDE SEQUENCE</scope>
    <source>
        <strain evidence="7">HR1</strain>
    </source>
</reference>
<sequence length="616" mass="71943">MSDYEFYYDEYQESEYNEEENETTDNERNVQEFSQEPFQESPREESPQEPFQESPQEPFQKPPQEPSQEPPQEHSQEEDNLKKAKTYSDTWQYFNTRDPQHPTKVVCKKCNHTYSKSTGISTLKEHLKKVHDIRTRWNSTFNMLKKMEKIWNGVRMLAVRNQEVQMLMPTEADWKIIREIMIILEPLERATVYLSAAQYPTIADIRFVFLGILEHLESIIGDDDFEQKELASSVNQKIGEYWNIINQQTLVSTVLDPRYKLSLFEVGASAAEAVSAVTSLLANYHHVTIPENRDVDETSSVSSVSNVSDELDRYLALQVDENDYDTSPALAGETDSSYVTLKDFNYSITLIDKKINALYEICRFISSQQQENSKSLNKLVALDELSDGFWNRTYKEIVKKLLPDVLFPTYIKYRDALEEYLSVYVSHFIESIRRNSWVFLFGDKIFAEIKNKGQSKRNNIAAHILKITEWKNSEKTKKAYEELFTNYELLSKIGYSVFRSHKEKELSTMHCVYILSICDILLNLKSSGIKCNDRSVTRCMHAFLRAFEKNSSATPQMMEEIAEAEEKETEEAAKRKKQKRSQENRIPLQMEGETTIDDDEEYDDFFSNLDYRFGRN</sequence>
<feature type="region of interest" description="Disordered" evidence="5">
    <location>
        <begin position="1"/>
        <end position="81"/>
    </location>
</feature>
<name>A0A8H3QFE9_9GLOM</name>
<dbReference type="InterPro" id="IPR003656">
    <property type="entry name" value="Znf_BED"/>
</dbReference>
<dbReference type="EMBL" id="BLAL01000028">
    <property type="protein sequence ID" value="GES77017.1"/>
    <property type="molecule type" value="Genomic_DNA"/>
</dbReference>
<dbReference type="Proteomes" id="UP000615446">
    <property type="component" value="Unassembled WGS sequence"/>
</dbReference>
<keyword evidence="2 4" id="KW-0863">Zinc-finger</keyword>
<proteinExistence type="predicted"/>
<feature type="compositionally biased region" description="Pro residues" evidence="5">
    <location>
        <begin position="60"/>
        <end position="69"/>
    </location>
</feature>
<dbReference type="PROSITE" id="PS50808">
    <property type="entry name" value="ZF_BED"/>
    <property type="match status" value="1"/>
</dbReference>
<dbReference type="PANTHER" id="PTHR23272:SF161">
    <property type="entry name" value="ZINC FINGER BED DOMAIN-CONTAINING PROTEIN RICESLEEPER 1-LIKE"/>
    <property type="match status" value="1"/>
</dbReference>
<dbReference type="InterPro" id="IPR025525">
    <property type="entry name" value="hAT-like_transposase_RNase-H"/>
</dbReference>
<keyword evidence="1" id="KW-0479">Metal-binding</keyword>
<dbReference type="OrthoDB" id="2412901at2759"/>
<evidence type="ECO:0000259" key="6">
    <source>
        <dbReference type="PROSITE" id="PS50808"/>
    </source>
</evidence>
<evidence type="ECO:0000256" key="2">
    <source>
        <dbReference type="ARBA" id="ARBA00022771"/>
    </source>
</evidence>
<dbReference type="AlphaFoldDB" id="A0A8H3QFE9"/>
<dbReference type="SUPFAM" id="SSF57667">
    <property type="entry name" value="beta-beta-alpha zinc fingers"/>
    <property type="match status" value="1"/>
</dbReference>
<gene>
    <name evidence="7" type="ORF">RCL2_000440400</name>
</gene>
<evidence type="ECO:0000256" key="4">
    <source>
        <dbReference type="PROSITE-ProRule" id="PRU00027"/>
    </source>
</evidence>
<dbReference type="PANTHER" id="PTHR23272">
    <property type="entry name" value="BED FINGER-RELATED"/>
    <property type="match status" value="1"/>
</dbReference>
<dbReference type="InterPro" id="IPR012337">
    <property type="entry name" value="RNaseH-like_sf"/>
</dbReference>
<evidence type="ECO:0000313" key="8">
    <source>
        <dbReference type="Proteomes" id="UP000615446"/>
    </source>
</evidence>
<feature type="compositionally biased region" description="Low complexity" evidence="5">
    <location>
        <begin position="48"/>
        <end position="59"/>
    </location>
</feature>
<dbReference type="SUPFAM" id="SSF53098">
    <property type="entry name" value="Ribonuclease H-like"/>
    <property type="match status" value="1"/>
</dbReference>
<evidence type="ECO:0000256" key="5">
    <source>
        <dbReference type="SAM" id="MobiDB-lite"/>
    </source>
</evidence>
<feature type="domain" description="BED-type" evidence="6">
    <location>
        <begin position="85"/>
        <end position="131"/>
    </location>
</feature>
<comment type="caution">
    <text evidence="7">The sequence shown here is derived from an EMBL/GenBank/DDBJ whole genome shotgun (WGS) entry which is preliminary data.</text>
</comment>